<evidence type="ECO:0000313" key="6">
    <source>
        <dbReference type="Proteomes" id="UP000664914"/>
    </source>
</evidence>
<dbReference type="SUPFAM" id="SSF46785">
    <property type="entry name" value="Winged helix' DNA-binding domain"/>
    <property type="match status" value="1"/>
</dbReference>
<evidence type="ECO:0000259" key="4">
    <source>
        <dbReference type="PROSITE" id="PS50949"/>
    </source>
</evidence>
<proteinExistence type="predicted"/>
<dbReference type="InterPro" id="IPR000524">
    <property type="entry name" value="Tscrpt_reg_HTH_GntR"/>
</dbReference>
<reference evidence="5" key="1">
    <citation type="submission" date="2020-07" db="EMBL/GenBank/DDBJ databases">
        <authorList>
            <person name="Camacho E."/>
        </authorList>
    </citation>
    <scope>NUCLEOTIDE SEQUENCE</scope>
    <source>
        <strain evidence="5">MPO218</strain>
    </source>
</reference>
<dbReference type="Proteomes" id="UP000664914">
    <property type="component" value="Chromosome"/>
</dbReference>
<name>A0A975HCE7_9SPHN</name>
<dbReference type="InterPro" id="IPR036388">
    <property type="entry name" value="WH-like_DNA-bd_sf"/>
</dbReference>
<evidence type="ECO:0000256" key="2">
    <source>
        <dbReference type="ARBA" id="ARBA00023125"/>
    </source>
</evidence>
<dbReference type="SMART" id="SM00345">
    <property type="entry name" value="HTH_GNTR"/>
    <property type="match status" value="1"/>
</dbReference>
<dbReference type="Pfam" id="PF00392">
    <property type="entry name" value="GntR"/>
    <property type="match status" value="1"/>
</dbReference>
<dbReference type="InterPro" id="IPR036390">
    <property type="entry name" value="WH_DNA-bd_sf"/>
</dbReference>
<reference evidence="5" key="2">
    <citation type="submission" date="2021-04" db="EMBL/GenBank/DDBJ databases">
        <title>Isolation and genomic analysis of the ibuprofen-degrading bacterium Sphingomonas strain MPO218.</title>
        <authorList>
            <person name="Aulestia M."/>
            <person name="Flores A."/>
            <person name="Mangas E.L."/>
            <person name="Perez-Pulido A.J."/>
            <person name="Santero E."/>
            <person name="Camacho E.M."/>
        </authorList>
    </citation>
    <scope>NUCLEOTIDE SEQUENCE</scope>
    <source>
        <strain evidence="5">MPO218</strain>
    </source>
</reference>
<feature type="domain" description="HTH gntR-type" evidence="4">
    <location>
        <begin position="17"/>
        <end position="84"/>
    </location>
</feature>
<dbReference type="EMBL" id="CP059319">
    <property type="protein sequence ID" value="QTH20172.1"/>
    <property type="molecule type" value="Genomic_DNA"/>
</dbReference>
<dbReference type="SMART" id="SM00895">
    <property type="entry name" value="FCD"/>
    <property type="match status" value="1"/>
</dbReference>
<gene>
    <name evidence="5" type="ORF">HRJ34_17645</name>
</gene>
<dbReference type="PANTHER" id="PTHR43537:SF5">
    <property type="entry name" value="UXU OPERON TRANSCRIPTIONAL REGULATOR"/>
    <property type="match status" value="1"/>
</dbReference>
<dbReference type="SUPFAM" id="SSF48008">
    <property type="entry name" value="GntR ligand-binding domain-like"/>
    <property type="match status" value="1"/>
</dbReference>
<evidence type="ECO:0000256" key="1">
    <source>
        <dbReference type="ARBA" id="ARBA00023015"/>
    </source>
</evidence>
<dbReference type="PROSITE" id="PS50949">
    <property type="entry name" value="HTH_GNTR"/>
    <property type="match status" value="1"/>
</dbReference>
<evidence type="ECO:0000256" key="3">
    <source>
        <dbReference type="ARBA" id="ARBA00023163"/>
    </source>
</evidence>
<evidence type="ECO:0000313" key="5">
    <source>
        <dbReference type="EMBL" id="QTH20172.1"/>
    </source>
</evidence>
<keyword evidence="2" id="KW-0238">DNA-binding</keyword>
<accession>A0A975HCE7</accession>
<dbReference type="RefSeq" id="WP_208632006.1">
    <property type="nucleotide sequence ID" value="NZ_CP059319.1"/>
</dbReference>
<dbReference type="Gene3D" id="1.20.120.530">
    <property type="entry name" value="GntR ligand-binding domain-like"/>
    <property type="match status" value="1"/>
</dbReference>
<dbReference type="GO" id="GO:0003700">
    <property type="term" value="F:DNA-binding transcription factor activity"/>
    <property type="evidence" value="ECO:0007669"/>
    <property type="project" value="InterPro"/>
</dbReference>
<dbReference type="CDD" id="cd07377">
    <property type="entry name" value="WHTH_GntR"/>
    <property type="match status" value="1"/>
</dbReference>
<organism evidence="5 6">
    <name type="scientific">Rhizorhabdus wittichii</name>
    <dbReference type="NCBI Taxonomy" id="160791"/>
    <lineage>
        <taxon>Bacteria</taxon>
        <taxon>Pseudomonadati</taxon>
        <taxon>Pseudomonadota</taxon>
        <taxon>Alphaproteobacteria</taxon>
        <taxon>Sphingomonadales</taxon>
        <taxon>Sphingomonadaceae</taxon>
        <taxon>Rhizorhabdus</taxon>
    </lineage>
</organism>
<dbReference type="GO" id="GO:0003677">
    <property type="term" value="F:DNA binding"/>
    <property type="evidence" value="ECO:0007669"/>
    <property type="project" value="UniProtKB-KW"/>
</dbReference>
<protein>
    <submittedName>
        <fullName evidence="5">GntR family transcriptional regulator</fullName>
    </submittedName>
</protein>
<dbReference type="PANTHER" id="PTHR43537">
    <property type="entry name" value="TRANSCRIPTIONAL REGULATOR, GNTR FAMILY"/>
    <property type="match status" value="1"/>
</dbReference>
<dbReference type="Pfam" id="PF07729">
    <property type="entry name" value="FCD"/>
    <property type="match status" value="1"/>
</dbReference>
<dbReference type="Gene3D" id="1.10.10.10">
    <property type="entry name" value="Winged helix-like DNA-binding domain superfamily/Winged helix DNA-binding domain"/>
    <property type="match status" value="1"/>
</dbReference>
<dbReference type="AlphaFoldDB" id="A0A975HCE7"/>
<keyword evidence="1" id="KW-0805">Transcription regulation</keyword>
<keyword evidence="3" id="KW-0804">Transcription</keyword>
<dbReference type="InterPro" id="IPR008920">
    <property type="entry name" value="TF_FadR/GntR_C"/>
</dbReference>
<dbReference type="InterPro" id="IPR011711">
    <property type="entry name" value="GntR_C"/>
</dbReference>
<sequence>MSDMPANAAPLAEESAASLVSFVVDSIVDGVMKGRYAPGQRLIAADLAEEYQVSRAPVREALHVLAGEGVVELIANRGARIRRLSVKELVDFLEFTEAILVLGVRLVTARMNEPDCRAVIAAAQLELEGSRDRGARDFVFALYQYHVGINMIAGNEFLEFFYRRPYIRFYTLLLADLVPGDHADQFVINYRMITESILSGDAHTSVTMFVSHIRWVLRNMRAEGRS</sequence>